<keyword evidence="7 10" id="KW-1133">Transmembrane helix</keyword>
<name>A0A0K0FU56_STRVS</name>
<evidence type="ECO:0000256" key="2">
    <source>
        <dbReference type="ARBA" id="ARBA00008661"/>
    </source>
</evidence>
<evidence type="ECO:0000256" key="9">
    <source>
        <dbReference type="ARBA" id="ARBA00023136"/>
    </source>
</evidence>
<evidence type="ECO:0000256" key="10">
    <source>
        <dbReference type="RuleBase" id="RU363063"/>
    </source>
</evidence>
<dbReference type="PANTHER" id="PTHR11214">
    <property type="entry name" value="BETA-1,3-N-ACETYLGLUCOSAMINYLTRANSFERASE"/>
    <property type="match status" value="1"/>
</dbReference>
<evidence type="ECO:0000313" key="11">
    <source>
        <dbReference type="Proteomes" id="UP000035680"/>
    </source>
</evidence>
<keyword evidence="6 10" id="KW-0735">Signal-anchor</keyword>
<keyword evidence="9 10" id="KW-0472">Membrane</keyword>
<dbReference type="GO" id="GO:0016758">
    <property type="term" value="F:hexosyltransferase activity"/>
    <property type="evidence" value="ECO:0007669"/>
    <property type="project" value="InterPro"/>
</dbReference>
<dbReference type="AlphaFoldDB" id="A0A0K0FU56"/>
<evidence type="ECO:0000256" key="6">
    <source>
        <dbReference type="ARBA" id="ARBA00022968"/>
    </source>
</evidence>
<dbReference type="Proteomes" id="UP000035680">
    <property type="component" value="Unassembled WGS sequence"/>
</dbReference>
<evidence type="ECO:0000256" key="3">
    <source>
        <dbReference type="ARBA" id="ARBA00022676"/>
    </source>
</evidence>
<reference evidence="12" key="2">
    <citation type="submission" date="2015-08" db="UniProtKB">
        <authorList>
            <consortium name="WormBaseParasite"/>
        </authorList>
    </citation>
    <scope>IDENTIFICATION</scope>
</reference>
<dbReference type="GO" id="GO:0000139">
    <property type="term" value="C:Golgi membrane"/>
    <property type="evidence" value="ECO:0007669"/>
    <property type="project" value="UniProtKB-SubCell"/>
</dbReference>
<dbReference type="GO" id="GO:0006493">
    <property type="term" value="P:protein O-linked glycosylation"/>
    <property type="evidence" value="ECO:0007669"/>
    <property type="project" value="TreeGrafter"/>
</dbReference>
<keyword evidence="8 10" id="KW-0333">Golgi apparatus</keyword>
<evidence type="ECO:0000256" key="1">
    <source>
        <dbReference type="ARBA" id="ARBA00004323"/>
    </source>
</evidence>
<sequence>MPQQIVCTVKSLSLPIKLSPKKTLDHPIKDFRMGGSLITINNDNVKSFNIVTQSYKRTLQSENNGKIEEFKVDDTTEKENQEENFFTNFFNFLLSSPISFKLLVLQFIWIFPYLMLTNYLERSLLPFRLLCYTETDLLSVQKPYRQDLNQCIKQFFPNRHQDASECTLNHTLRTLINPKFDRSSQNVIVIRSAQTSIDYRNYIRETWKKSTQPMIPIIFVCGNNGNFDLSTENETYGDILQLDFVDSYKNLTRKMMGIYDYFLKNSKVSEIIVINDDTIVNTTALNEITNKRFDNPVMIGKVSRGYPRLFFNWLPWYVSSEDYPNKCYPPFIQGSSFIINRSAASLIHKNICKFPFVHLDDVFMGIITNCLGIHNHHEEGFDHHVLDKFVVFHYQYIRYSATQLMHFWNKIKNEL</sequence>
<feature type="transmembrane region" description="Helical" evidence="10">
    <location>
        <begin position="98"/>
        <end position="120"/>
    </location>
</feature>
<evidence type="ECO:0000256" key="7">
    <source>
        <dbReference type="ARBA" id="ARBA00022989"/>
    </source>
</evidence>
<evidence type="ECO:0000256" key="4">
    <source>
        <dbReference type="ARBA" id="ARBA00022679"/>
    </source>
</evidence>
<keyword evidence="4" id="KW-0808">Transferase</keyword>
<dbReference type="EC" id="2.4.1.-" evidence="10"/>
<keyword evidence="3 10" id="KW-0328">Glycosyltransferase</keyword>
<evidence type="ECO:0000313" key="12">
    <source>
        <dbReference type="WBParaSite" id="SVE_1586800.1"/>
    </source>
</evidence>
<evidence type="ECO:0000256" key="5">
    <source>
        <dbReference type="ARBA" id="ARBA00022692"/>
    </source>
</evidence>
<comment type="similarity">
    <text evidence="2 10">Belongs to the glycosyltransferase 31 family.</text>
</comment>
<dbReference type="Pfam" id="PF01762">
    <property type="entry name" value="Galactosyl_T"/>
    <property type="match status" value="1"/>
</dbReference>
<reference evidence="11" key="1">
    <citation type="submission" date="2014-07" db="EMBL/GenBank/DDBJ databases">
        <authorList>
            <person name="Martin A.A"/>
            <person name="De Silva N."/>
        </authorList>
    </citation>
    <scope>NUCLEOTIDE SEQUENCE</scope>
</reference>
<dbReference type="Gene3D" id="3.90.550.50">
    <property type="match status" value="1"/>
</dbReference>
<proteinExistence type="inferred from homology"/>
<dbReference type="WBParaSite" id="SVE_1586800.1">
    <property type="protein sequence ID" value="SVE_1586800.1"/>
    <property type="gene ID" value="SVE_1586800"/>
</dbReference>
<keyword evidence="5 10" id="KW-0812">Transmembrane</keyword>
<comment type="subcellular location">
    <subcellularLocation>
        <location evidence="1 10">Golgi apparatus membrane</location>
        <topology evidence="1 10">Single-pass type II membrane protein</topology>
    </subcellularLocation>
</comment>
<dbReference type="STRING" id="75913.A0A0K0FU56"/>
<dbReference type="PANTHER" id="PTHR11214:SF378">
    <property type="entry name" value="BETA-1,3-GALACTOSYLTRANSFERASE 4"/>
    <property type="match status" value="1"/>
</dbReference>
<evidence type="ECO:0000256" key="8">
    <source>
        <dbReference type="ARBA" id="ARBA00023034"/>
    </source>
</evidence>
<dbReference type="InterPro" id="IPR002659">
    <property type="entry name" value="Glyco_trans_31"/>
</dbReference>
<accession>A0A0K0FU56</accession>
<organism evidence="11 12">
    <name type="scientific">Strongyloides venezuelensis</name>
    <name type="common">Threadworm</name>
    <dbReference type="NCBI Taxonomy" id="75913"/>
    <lineage>
        <taxon>Eukaryota</taxon>
        <taxon>Metazoa</taxon>
        <taxon>Ecdysozoa</taxon>
        <taxon>Nematoda</taxon>
        <taxon>Chromadorea</taxon>
        <taxon>Rhabditida</taxon>
        <taxon>Tylenchina</taxon>
        <taxon>Panagrolaimomorpha</taxon>
        <taxon>Strongyloidoidea</taxon>
        <taxon>Strongyloididae</taxon>
        <taxon>Strongyloides</taxon>
    </lineage>
</organism>
<protein>
    <recommendedName>
        <fullName evidence="10">Hexosyltransferase</fullName>
        <ecNumber evidence="10">2.4.1.-</ecNumber>
    </recommendedName>
</protein>
<keyword evidence="11" id="KW-1185">Reference proteome</keyword>